<dbReference type="PROSITE" id="PS50102">
    <property type="entry name" value="RRM"/>
    <property type="match status" value="1"/>
</dbReference>
<comment type="caution">
    <text evidence="5">The sequence shown here is derived from an EMBL/GenBank/DDBJ whole genome shotgun (WGS) entry which is preliminary data.</text>
</comment>
<dbReference type="SMART" id="SM00360">
    <property type="entry name" value="RRM"/>
    <property type="match status" value="1"/>
</dbReference>
<dbReference type="PANTHER" id="PTHR21245">
    <property type="entry name" value="HETEROGENEOUS NUCLEAR RIBONUCLEOPROTEIN"/>
    <property type="match status" value="1"/>
</dbReference>
<dbReference type="Gene3D" id="3.30.70.330">
    <property type="match status" value="1"/>
</dbReference>
<organism evidence="5 6">
    <name type="scientific">Stephania yunnanensis</name>
    <dbReference type="NCBI Taxonomy" id="152371"/>
    <lineage>
        <taxon>Eukaryota</taxon>
        <taxon>Viridiplantae</taxon>
        <taxon>Streptophyta</taxon>
        <taxon>Embryophyta</taxon>
        <taxon>Tracheophyta</taxon>
        <taxon>Spermatophyta</taxon>
        <taxon>Magnoliopsida</taxon>
        <taxon>Ranunculales</taxon>
        <taxon>Menispermaceae</taxon>
        <taxon>Menispermoideae</taxon>
        <taxon>Cissampelideae</taxon>
        <taxon>Stephania</taxon>
    </lineage>
</organism>
<evidence type="ECO:0000256" key="1">
    <source>
        <dbReference type="ARBA" id="ARBA00022884"/>
    </source>
</evidence>
<dbReference type="EMBL" id="JBBNAF010000003">
    <property type="protein sequence ID" value="KAK9160697.1"/>
    <property type="molecule type" value="Genomic_DNA"/>
</dbReference>
<proteinExistence type="predicted"/>
<dbReference type="Proteomes" id="UP001420932">
    <property type="component" value="Unassembled WGS sequence"/>
</dbReference>
<evidence type="ECO:0000313" key="6">
    <source>
        <dbReference type="Proteomes" id="UP001420932"/>
    </source>
</evidence>
<dbReference type="InterPro" id="IPR035979">
    <property type="entry name" value="RBD_domain_sf"/>
</dbReference>
<dbReference type="InterPro" id="IPR012677">
    <property type="entry name" value="Nucleotide-bd_a/b_plait_sf"/>
</dbReference>
<feature type="region of interest" description="Disordered" evidence="3">
    <location>
        <begin position="340"/>
        <end position="385"/>
    </location>
</feature>
<dbReference type="AlphaFoldDB" id="A0AAP0KZH0"/>
<dbReference type="GO" id="GO:0003723">
    <property type="term" value="F:RNA binding"/>
    <property type="evidence" value="ECO:0007669"/>
    <property type="project" value="UniProtKB-UniRule"/>
</dbReference>
<keyword evidence="1 2" id="KW-0694">RNA-binding</keyword>
<sequence length="385" mass="44253">MGPPFPPKLYFVLERLKNLGVEQIEEIYLPDNPNKEGKSKGYALLEFKTPFRCNVSHFNGLNNQMLFLAVIGVRKLHFPSRFILVKKHFYRFVVVKTVYLEGLAESWEEDKLKKLCEQYGEDEKVQLSRKFLSTRRKDFGFVSFVTRESAVACVEGINKAEIGEGDNKDQFIYFGNVRRHYDMIPACSCFVPHAHGYIALLRVTGGMHTAQFLDLLFVIRDMEPHAGYVAPAVVKQGRDLHAYVLPRRNPNRTCKSAYSLVVALRWRIRNASKLPNDPQQPTIFLDMRFVLSPRFLSCSWSVSLLHHIRHMSPPSLSTTSTHQPIPSDLPQDLHSTINQREEQQQVTHTGHTSVKNETIFGTKRRSNRRKTEKNREKALTAAIEA</sequence>
<feature type="compositionally biased region" description="Polar residues" evidence="3">
    <location>
        <begin position="340"/>
        <end position="356"/>
    </location>
</feature>
<name>A0AAP0KZH0_9MAGN</name>
<evidence type="ECO:0000256" key="3">
    <source>
        <dbReference type="SAM" id="MobiDB-lite"/>
    </source>
</evidence>
<dbReference type="Pfam" id="PF00076">
    <property type="entry name" value="RRM_1"/>
    <property type="match status" value="1"/>
</dbReference>
<protein>
    <recommendedName>
        <fullName evidence="4">RRM domain-containing protein</fullName>
    </recommendedName>
</protein>
<gene>
    <name evidence="5" type="ORF">Syun_007038</name>
</gene>
<reference evidence="5 6" key="1">
    <citation type="submission" date="2024-01" db="EMBL/GenBank/DDBJ databases">
        <title>Genome assemblies of Stephania.</title>
        <authorList>
            <person name="Yang L."/>
        </authorList>
    </citation>
    <scope>NUCLEOTIDE SEQUENCE [LARGE SCALE GENOMIC DNA]</scope>
    <source>
        <strain evidence="5">YNDBR</strain>
        <tissue evidence="5">Leaf</tissue>
    </source>
</reference>
<feature type="compositionally biased region" description="Basic residues" evidence="3">
    <location>
        <begin position="362"/>
        <end position="372"/>
    </location>
</feature>
<dbReference type="SUPFAM" id="SSF54928">
    <property type="entry name" value="RNA-binding domain, RBD"/>
    <property type="match status" value="1"/>
</dbReference>
<feature type="domain" description="RRM" evidence="4">
    <location>
        <begin position="96"/>
        <end position="177"/>
    </location>
</feature>
<evidence type="ECO:0000256" key="2">
    <source>
        <dbReference type="PROSITE-ProRule" id="PRU00176"/>
    </source>
</evidence>
<evidence type="ECO:0000313" key="5">
    <source>
        <dbReference type="EMBL" id="KAK9160697.1"/>
    </source>
</evidence>
<dbReference type="InterPro" id="IPR000504">
    <property type="entry name" value="RRM_dom"/>
</dbReference>
<keyword evidence="6" id="KW-1185">Reference proteome</keyword>
<feature type="compositionally biased region" description="Polar residues" evidence="3">
    <location>
        <begin position="314"/>
        <end position="324"/>
    </location>
</feature>
<evidence type="ECO:0000259" key="4">
    <source>
        <dbReference type="PROSITE" id="PS50102"/>
    </source>
</evidence>
<accession>A0AAP0KZH0</accession>
<feature type="region of interest" description="Disordered" evidence="3">
    <location>
        <begin position="313"/>
        <end position="332"/>
    </location>
</feature>